<dbReference type="EMBL" id="CADEAL010000303">
    <property type="protein sequence ID" value="CAB1418085.1"/>
    <property type="molecule type" value="Genomic_DNA"/>
</dbReference>
<keyword evidence="3" id="KW-1185">Reference proteome</keyword>
<comment type="caution">
    <text evidence="2">The sequence shown here is derived from an EMBL/GenBank/DDBJ whole genome shotgun (WGS) entry which is preliminary data.</text>
</comment>
<reference evidence="2" key="1">
    <citation type="submission" date="2020-03" db="EMBL/GenBank/DDBJ databases">
        <authorList>
            <person name="Weist P."/>
        </authorList>
    </citation>
    <scope>NUCLEOTIDE SEQUENCE</scope>
</reference>
<feature type="region of interest" description="Disordered" evidence="1">
    <location>
        <begin position="66"/>
        <end position="86"/>
    </location>
</feature>
<evidence type="ECO:0000256" key="1">
    <source>
        <dbReference type="SAM" id="MobiDB-lite"/>
    </source>
</evidence>
<name>A0A9N7TS14_PLEPL</name>
<dbReference type="Proteomes" id="UP001153269">
    <property type="component" value="Unassembled WGS sequence"/>
</dbReference>
<feature type="compositionally biased region" description="Basic and acidic residues" evidence="1">
    <location>
        <begin position="66"/>
        <end position="80"/>
    </location>
</feature>
<sequence>MSGYWLASDNTDVTRPGHQAAPGTAPRRKLSINVSEPQHPAEYDWWRPGRLRAACSGPWINIRQAQHRDGEMERRRDGGRELNAPISAPLYPEGGFCGTTWASALCEAVTSQINLTTPPLLDGNAPGRCSDTVSPPNHRNILHQR</sequence>
<gene>
    <name evidence="2" type="ORF">PLEPLA_LOCUS5907</name>
</gene>
<accession>A0A9N7TS14</accession>
<dbReference type="AlphaFoldDB" id="A0A9N7TS14"/>
<organism evidence="2 3">
    <name type="scientific">Pleuronectes platessa</name>
    <name type="common">European plaice</name>
    <dbReference type="NCBI Taxonomy" id="8262"/>
    <lineage>
        <taxon>Eukaryota</taxon>
        <taxon>Metazoa</taxon>
        <taxon>Chordata</taxon>
        <taxon>Craniata</taxon>
        <taxon>Vertebrata</taxon>
        <taxon>Euteleostomi</taxon>
        <taxon>Actinopterygii</taxon>
        <taxon>Neopterygii</taxon>
        <taxon>Teleostei</taxon>
        <taxon>Neoteleostei</taxon>
        <taxon>Acanthomorphata</taxon>
        <taxon>Carangaria</taxon>
        <taxon>Pleuronectiformes</taxon>
        <taxon>Pleuronectoidei</taxon>
        <taxon>Pleuronectidae</taxon>
        <taxon>Pleuronectes</taxon>
    </lineage>
</organism>
<proteinExistence type="predicted"/>
<feature type="region of interest" description="Disordered" evidence="1">
    <location>
        <begin position="122"/>
        <end position="145"/>
    </location>
</feature>
<protein>
    <submittedName>
        <fullName evidence="2">Uncharacterized protein</fullName>
    </submittedName>
</protein>
<evidence type="ECO:0000313" key="3">
    <source>
        <dbReference type="Proteomes" id="UP001153269"/>
    </source>
</evidence>
<evidence type="ECO:0000313" key="2">
    <source>
        <dbReference type="EMBL" id="CAB1418085.1"/>
    </source>
</evidence>
<feature type="region of interest" description="Disordered" evidence="1">
    <location>
        <begin position="1"/>
        <end position="27"/>
    </location>
</feature>